<dbReference type="EMBL" id="CP096115">
    <property type="protein sequence ID" value="UUX92330.1"/>
    <property type="molecule type" value="Genomic_DNA"/>
</dbReference>
<proteinExistence type="predicted"/>
<dbReference type="SUPFAM" id="SSF81301">
    <property type="entry name" value="Nucleotidyltransferase"/>
    <property type="match status" value="1"/>
</dbReference>
<feature type="domain" description="Polymerase beta nucleotidyltransferase" evidence="1">
    <location>
        <begin position="113"/>
        <end position="186"/>
    </location>
</feature>
<dbReference type="Gene3D" id="3.30.460.10">
    <property type="entry name" value="Beta Polymerase, domain 2"/>
    <property type="match status" value="1"/>
</dbReference>
<gene>
    <name evidence="2" type="ORF">L6E24_13475</name>
</gene>
<reference evidence="2" key="1">
    <citation type="submission" date="2022-04" db="EMBL/GenBank/DDBJ databases">
        <title>Complete genome of Methanoplanus endosymbiosus DSM 3599.</title>
        <authorList>
            <person name="Chen S.-C."/>
            <person name="You Y.-T."/>
            <person name="Zhou Y.-Z."/>
            <person name="Lai M.-C."/>
        </authorList>
    </citation>
    <scope>NUCLEOTIDE SEQUENCE</scope>
    <source>
        <strain evidence="2">DSM 3599</strain>
    </source>
</reference>
<dbReference type="KEGG" id="mend:L6E24_13475"/>
<name>A0A9E7PLE5_9EURY</name>
<dbReference type="SUPFAM" id="SSF46785">
    <property type="entry name" value="Winged helix' DNA-binding domain"/>
    <property type="match status" value="1"/>
</dbReference>
<dbReference type="Proteomes" id="UP001060368">
    <property type="component" value="Chromosome"/>
</dbReference>
<dbReference type="AlphaFoldDB" id="A0A9E7PLE5"/>
<accession>A0A9E7PLE5</accession>
<organism evidence="2 3">
    <name type="scientific">Methanoplanus endosymbiosus</name>
    <dbReference type="NCBI Taxonomy" id="33865"/>
    <lineage>
        <taxon>Archaea</taxon>
        <taxon>Methanobacteriati</taxon>
        <taxon>Methanobacteriota</taxon>
        <taxon>Stenosarchaea group</taxon>
        <taxon>Methanomicrobia</taxon>
        <taxon>Methanomicrobiales</taxon>
        <taxon>Methanomicrobiaceae</taxon>
        <taxon>Methanoplanus</taxon>
    </lineage>
</organism>
<dbReference type="InterPro" id="IPR041633">
    <property type="entry name" value="Polbeta"/>
</dbReference>
<evidence type="ECO:0000259" key="1">
    <source>
        <dbReference type="Pfam" id="PF18765"/>
    </source>
</evidence>
<sequence>MSDSLNITGNILKVMALFTEGYDRQLYIREVCGLLPITHGTAYNILTLLEKRGILESVMRGKIRIFTLKRNNQAQHYCALAESYKRVIFSEEFPEADGIICRINPYLFGPSALFGSYAKRSPDESSDIDIFVAGDYDRREIMKISRIFGIRIEVKAYPVDLFTEIKRDDPLIKEVYKSHILIKCQDFFIREAF</sequence>
<keyword evidence="3" id="KW-1185">Reference proteome</keyword>
<dbReference type="CDD" id="cd05403">
    <property type="entry name" value="NT_KNTase_like"/>
    <property type="match status" value="1"/>
</dbReference>
<protein>
    <submittedName>
        <fullName evidence="2">Nucleotidyltransferase domain-containing protein</fullName>
    </submittedName>
</protein>
<dbReference type="GeneID" id="74308733"/>
<evidence type="ECO:0000313" key="3">
    <source>
        <dbReference type="Proteomes" id="UP001060368"/>
    </source>
</evidence>
<dbReference type="RefSeq" id="WP_257742480.1">
    <property type="nucleotide sequence ID" value="NZ_CP096115.1"/>
</dbReference>
<dbReference type="InterPro" id="IPR036390">
    <property type="entry name" value="WH_DNA-bd_sf"/>
</dbReference>
<dbReference type="InterPro" id="IPR043519">
    <property type="entry name" value="NT_sf"/>
</dbReference>
<evidence type="ECO:0000313" key="2">
    <source>
        <dbReference type="EMBL" id="UUX92330.1"/>
    </source>
</evidence>
<dbReference type="Pfam" id="PF18765">
    <property type="entry name" value="Polbeta"/>
    <property type="match status" value="1"/>
</dbReference>